<dbReference type="Gene3D" id="2.60.40.10">
    <property type="entry name" value="Immunoglobulins"/>
    <property type="match status" value="1"/>
</dbReference>
<name>A0ABU4HQP5_9ACTN</name>
<dbReference type="EMBL" id="JAWSTH010000023">
    <property type="protein sequence ID" value="MDW5594875.1"/>
    <property type="molecule type" value="Genomic_DNA"/>
</dbReference>
<dbReference type="Gene3D" id="2.130.10.130">
    <property type="entry name" value="Integrin alpha, N-terminal"/>
    <property type="match status" value="2"/>
</dbReference>
<dbReference type="InterPro" id="IPR028994">
    <property type="entry name" value="Integrin_alpha_N"/>
</dbReference>
<evidence type="ECO:0000313" key="3">
    <source>
        <dbReference type="EMBL" id="MDW5594875.1"/>
    </source>
</evidence>
<accession>A0ABU4HQP5</accession>
<reference evidence="4" key="1">
    <citation type="submission" date="2023-07" db="EMBL/GenBank/DDBJ databases">
        <title>Conexibacter stalactiti sp. nov., isolated from stalactites in a lava cave and emended description of the genus Conexibacter.</title>
        <authorList>
            <person name="Lee S.D."/>
        </authorList>
    </citation>
    <scope>NUCLEOTIDE SEQUENCE [LARGE SCALE GENOMIC DNA]</scope>
    <source>
        <strain evidence="4">KCTC 39840</strain>
    </source>
</reference>
<evidence type="ECO:0000256" key="1">
    <source>
        <dbReference type="ARBA" id="ARBA00022729"/>
    </source>
</evidence>
<dbReference type="PROSITE" id="PS51318">
    <property type="entry name" value="TAT"/>
    <property type="match status" value="1"/>
</dbReference>
<comment type="caution">
    <text evidence="3">The sequence shown here is derived from an EMBL/GenBank/DDBJ whole genome shotgun (WGS) entry which is preliminary data.</text>
</comment>
<proteinExistence type="predicted"/>
<dbReference type="PANTHER" id="PTHR46580">
    <property type="entry name" value="SENSOR KINASE-RELATED"/>
    <property type="match status" value="1"/>
</dbReference>
<organism evidence="3 4">
    <name type="scientific">Conexibacter stalactiti</name>
    <dbReference type="NCBI Taxonomy" id="1940611"/>
    <lineage>
        <taxon>Bacteria</taxon>
        <taxon>Bacillati</taxon>
        <taxon>Actinomycetota</taxon>
        <taxon>Thermoleophilia</taxon>
        <taxon>Solirubrobacterales</taxon>
        <taxon>Conexibacteraceae</taxon>
        <taxon>Conexibacter</taxon>
    </lineage>
</organism>
<dbReference type="SUPFAM" id="SSF69318">
    <property type="entry name" value="Integrin alpha N-terminal domain"/>
    <property type="match status" value="1"/>
</dbReference>
<keyword evidence="4" id="KW-1185">Reference proteome</keyword>
<evidence type="ECO:0000256" key="2">
    <source>
        <dbReference type="SAM" id="SignalP"/>
    </source>
</evidence>
<dbReference type="PANTHER" id="PTHR46580:SF4">
    <property type="entry name" value="ATP_GTP-BINDING PROTEIN"/>
    <property type="match status" value="1"/>
</dbReference>
<dbReference type="InterPro" id="IPR006311">
    <property type="entry name" value="TAT_signal"/>
</dbReference>
<dbReference type="RefSeq" id="WP_318597208.1">
    <property type="nucleotide sequence ID" value="NZ_JAWSTH010000023.1"/>
</dbReference>
<protein>
    <submittedName>
        <fullName evidence="3">VCBS repeat-containing protein</fullName>
    </submittedName>
</protein>
<keyword evidence="1 2" id="KW-0732">Signal</keyword>
<dbReference type="Proteomes" id="UP001284601">
    <property type="component" value="Unassembled WGS sequence"/>
</dbReference>
<dbReference type="Pfam" id="PF13517">
    <property type="entry name" value="FG-GAP_3"/>
    <property type="match status" value="2"/>
</dbReference>
<feature type="chain" id="PRO_5045450992" evidence="2">
    <location>
        <begin position="38"/>
        <end position="668"/>
    </location>
</feature>
<feature type="signal peptide" evidence="2">
    <location>
        <begin position="1"/>
        <end position="37"/>
    </location>
</feature>
<gene>
    <name evidence="3" type="ORF">R7226_11030</name>
</gene>
<sequence>MLLSRDLPTPRRRPLRAAAVLPACLLAVALAAAPAQAELTLAPPDTRTTLDQPEGVVLADVDRDGFDDAVVGNRDEQAIQLFRGSATGFLPPTAHETGHNLPVAVATGDMNGDGHVDLLSAAAVGGDAGRVSVLLGDGAGGFAPAPGSPFAMTTDGPNSAAALRVADITGDGRLDVVAGDDYDLVVMAGDGSGRLLAPAIDTLGFSRVNSIAIGDFVGDTGLDVITGSGQPQTISELYLNRGGRLEFHSIVDETGNAVIAGDLDGAARDDLIFTRMSGDDVGTLLSTGDGSFADQPQIFEAGMVFVAGMALGDVDADGRDDLLVGGEGAVELFAGSGAAGGFATIPGGSIATTGTSFDVALGDVTGDGQPDLVHTTSDSDTLTLVRNLNGATGSGTAAVDFGSAPAGGAAVERTVRVTSGGPGFYRVGAAAVAPAGSGVTIAADGCSGRSLAVGASCELTLRFTPGAAAGAVAATLTLADNTAAGTRSIPLTAAVTALAGGGGRGGGGGGGGGGVPPARATDRTAPRLSALRLSPTSFAVASGATAQTAARGRRAPKRGTTIRFTLSEAARVTLTVERRAAGRRSGRRCVAPTAKLRRARAKPCTRFVAAGSLVRGNSRQGVNAVAFSGRIGRRALPVGRYRLTATAADAAGNRAAAIRSAFTVVRAR</sequence>
<dbReference type="InterPro" id="IPR013783">
    <property type="entry name" value="Ig-like_fold"/>
</dbReference>
<evidence type="ECO:0000313" key="4">
    <source>
        <dbReference type="Proteomes" id="UP001284601"/>
    </source>
</evidence>
<dbReference type="InterPro" id="IPR013517">
    <property type="entry name" value="FG-GAP"/>
</dbReference>